<proteinExistence type="predicted"/>
<evidence type="ECO:0000259" key="1">
    <source>
        <dbReference type="PROSITE" id="PS50191"/>
    </source>
</evidence>
<organism evidence="2 3">
    <name type="scientific">Chilo suppressalis</name>
    <name type="common">Asiatic rice borer moth</name>
    <dbReference type="NCBI Taxonomy" id="168631"/>
    <lineage>
        <taxon>Eukaryota</taxon>
        <taxon>Metazoa</taxon>
        <taxon>Ecdysozoa</taxon>
        <taxon>Arthropoda</taxon>
        <taxon>Hexapoda</taxon>
        <taxon>Insecta</taxon>
        <taxon>Pterygota</taxon>
        <taxon>Neoptera</taxon>
        <taxon>Endopterygota</taxon>
        <taxon>Lepidoptera</taxon>
        <taxon>Glossata</taxon>
        <taxon>Ditrysia</taxon>
        <taxon>Pyraloidea</taxon>
        <taxon>Crambidae</taxon>
        <taxon>Crambinae</taxon>
        <taxon>Chilo</taxon>
    </lineage>
</organism>
<evidence type="ECO:0000313" key="2">
    <source>
        <dbReference type="EMBL" id="CAH2986216.1"/>
    </source>
</evidence>
<dbReference type="InterPro" id="IPR036273">
    <property type="entry name" value="CRAL/TRIO_N_dom_sf"/>
</dbReference>
<dbReference type="CDD" id="cd00170">
    <property type="entry name" value="SEC14"/>
    <property type="match status" value="1"/>
</dbReference>
<dbReference type="Pfam" id="PF00650">
    <property type="entry name" value="CRAL_TRIO"/>
    <property type="match status" value="1"/>
</dbReference>
<feature type="domain" description="CRAL-TRIO" evidence="1">
    <location>
        <begin position="99"/>
        <end position="256"/>
    </location>
</feature>
<dbReference type="InterPro" id="IPR036865">
    <property type="entry name" value="CRAL-TRIO_dom_sf"/>
</dbReference>
<gene>
    <name evidence="2" type="ORF">CHILSU_LOCUS5958</name>
</gene>
<dbReference type="Proteomes" id="UP001153292">
    <property type="component" value="Chromosome 21"/>
</dbReference>
<reference evidence="2" key="1">
    <citation type="submission" date="2021-12" db="EMBL/GenBank/DDBJ databases">
        <authorList>
            <person name="King R."/>
        </authorList>
    </citation>
    <scope>NUCLEOTIDE SEQUENCE</scope>
</reference>
<dbReference type="SUPFAM" id="SSF52087">
    <property type="entry name" value="CRAL/TRIO domain"/>
    <property type="match status" value="1"/>
</dbReference>
<dbReference type="PANTHER" id="PTHR10174">
    <property type="entry name" value="ALPHA-TOCOPHEROL TRANSFER PROTEIN-RELATED"/>
    <property type="match status" value="1"/>
</dbReference>
<accession>A0ABN8L8M9</accession>
<protein>
    <recommendedName>
        <fullName evidence="1">CRAL-TRIO domain-containing protein</fullName>
    </recommendedName>
</protein>
<dbReference type="SUPFAM" id="SSF46938">
    <property type="entry name" value="CRAL/TRIO N-terminal domain"/>
    <property type="match status" value="1"/>
</dbReference>
<evidence type="ECO:0000313" key="3">
    <source>
        <dbReference type="Proteomes" id="UP001153292"/>
    </source>
</evidence>
<keyword evidence="3" id="KW-1185">Reference proteome</keyword>
<dbReference type="Gene3D" id="3.40.525.10">
    <property type="entry name" value="CRAL-TRIO lipid binding domain"/>
    <property type="match status" value="1"/>
</dbReference>
<dbReference type="PANTHER" id="PTHR10174:SF222">
    <property type="entry name" value="GH10083P-RELATED"/>
    <property type="match status" value="1"/>
</dbReference>
<dbReference type="InterPro" id="IPR001251">
    <property type="entry name" value="CRAL-TRIO_dom"/>
</dbReference>
<name>A0ABN8L8M9_CHISP</name>
<sequence length="310" mass="36277">MENLPNNPLIEFHADTLHAVRKIYNLDQPGAINEAIDTFEAWIQKQNHFTKKDFDRDYLERTIIRSKGSVERAKEHLDKTCTSRTLVPHFFLKCDVRDPIIANAVEAFMPKLTDDYYRVYMAYNSIQEYTSELFTAFYKRWAYRMEYICAHDYACGLIMVLDFRNTNLLEFVKHMHIGDFAHAFNLVLGGYGFRLKGLYLMTSSKFVDSFVSILKQVLSAKIGQRIRVMHHVEDLYEYIDKKLLPKEYGGEELSLKEQHEKWLNVLGSEDYDKYLTNIYEAKTIEKLRLKDGSADDQLGIAGTFRTLKVD</sequence>
<dbReference type="PROSITE" id="PS50191">
    <property type="entry name" value="CRAL_TRIO"/>
    <property type="match status" value="1"/>
</dbReference>
<dbReference type="EMBL" id="OU963914">
    <property type="protein sequence ID" value="CAH2986216.1"/>
    <property type="molecule type" value="Genomic_DNA"/>
</dbReference>